<dbReference type="Proteomes" id="UP000001635">
    <property type="component" value="Chromosome"/>
</dbReference>
<dbReference type="AlphaFoldDB" id="G0J6K3"/>
<reference evidence="10" key="1">
    <citation type="submission" date="2011-07" db="EMBL/GenBank/DDBJ databases">
        <title>The complete genome of Cyclobacterium marinum DSM 745.</title>
        <authorList>
            <person name="Lucas S."/>
            <person name="Han J."/>
            <person name="Lapidus A."/>
            <person name="Bruce D."/>
            <person name="Goodwin L."/>
            <person name="Pitluck S."/>
            <person name="Peters L."/>
            <person name="Kyrpides N."/>
            <person name="Mavromatis K."/>
            <person name="Ivanova N."/>
            <person name="Ovchinnikova G."/>
            <person name="Chertkov O."/>
            <person name="Detter J.C."/>
            <person name="Tapia R."/>
            <person name="Han C."/>
            <person name="Land M."/>
            <person name="Hauser L."/>
            <person name="Markowitz V."/>
            <person name="Cheng J.-F."/>
            <person name="Hugenholtz P."/>
            <person name="Woyke T."/>
            <person name="Wu D."/>
            <person name="Tindall B."/>
            <person name="Schuetze A."/>
            <person name="Brambilla E."/>
            <person name="Klenk H.-P."/>
            <person name="Eisen J.A."/>
        </authorList>
    </citation>
    <scope>NUCLEOTIDE SEQUENCE [LARGE SCALE GENOMIC DNA]</scope>
    <source>
        <strain evidence="10">ATCC 25205 / DSM 745 / LMG 13164 / NCIMB 1802</strain>
    </source>
</reference>
<dbReference type="PROSITE" id="PS52016">
    <property type="entry name" value="TONB_DEPENDENT_REC_3"/>
    <property type="match status" value="1"/>
</dbReference>
<keyword evidence="5 7" id="KW-0472">Membrane</keyword>
<dbReference type="NCBIfam" id="TIGR04057">
    <property type="entry name" value="SusC_RagA_signa"/>
    <property type="match status" value="1"/>
</dbReference>
<dbReference type="KEGG" id="cmr:Cycma_4833"/>
<dbReference type="RefSeq" id="WP_014022798.1">
    <property type="nucleotide sequence ID" value="NC_015914.1"/>
</dbReference>
<dbReference type="InterPro" id="IPR037066">
    <property type="entry name" value="Plug_dom_sf"/>
</dbReference>
<accession>G0J6K3</accession>
<dbReference type="Pfam" id="PF13715">
    <property type="entry name" value="CarbopepD_reg_2"/>
    <property type="match status" value="1"/>
</dbReference>
<gene>
    <name evidence="9" type="ordered locus">Cycma_4833</name>
</gene>
<feature type="domain" description="Secretin/TonB short N-terminal" evidence="8">
    <location>
        <begin position="71"/>
        <end position="122"/>
    </location>
</feature>
<name>G0J6K3_CYCMS</name>
<dbReference type="SUPFAM" id="SSF56935">
    <property type="entry name" value="Porins"/>
    <property type="match status" value="1"/>
</dbReference>
<protein>
    <submittedName>
        <fullName evidence="9">TonB-dependent receptor plug</fullName>
    </submittedName>
</protein>
<evidence type="ECO:0000256" key="7">
    <source>
        <dbReference type="PROSITE-ProRule" id="PRU01360"/>
    </source>
</evidence>
<dbReference type="HOGENOM" id="CLU_004317_0_2_10"/>
<dbReference type="EMBL" id="CP002955">
    <property type="protein sequence ID" value="AEL28518.1"/>
    <property type="molecule type" value="Genomic_DNA"/>
</dbReference>
<dbReference type="GO" id="GO:0009279">
    <property type="term" value="C:cell outer membrane"/>
    <property type="evidence" value="ECO:0007669"/>
    <property type="project" value="UniProtKB-SubCell"/>
</dbReference>
<dbReference type="InterPro" id="IPR008969">
    <property type="entry name" value="CarboxyPept-like_regulatory"/>
</dbReference>
<evidence type="ECO:0000256" key="3">
    <source>
        <dbReference type="ARBA" id="ARBA00022452"/>
    </source>
</evidence>
<dbReference type="STRING" id="880070.Cycma_4833"/>
<comment type="similarity">
    <text evidence="7">Belongs to the TonB-dependent receptor family.</text>
</comment>
<proteinExistence type="inferred from homology"/>
<dbReference type="InterPro" id="IPR011662">
    <property type="entry name" value="Secretin/TonB_short_N"/>
</dbReference>
<keyword evidence="2 7" id="KW-0813">Transport</keyword>
<evidence type="ECO:0000256" key="2">
    <source>
        <dbReference type="ARBA" id="ARBA00022448"/>
    </source>
</evidence>
<dbReference type="Pfam" id="PF07660">
    <property type="entry name" value="STN"/>
    <property type="match status" value="1"/>
</dbReference>
<dbReference type="InterPro" id="IPR039426">
    <property type="entry name" value="TonB-dep_rcpt-like"/>
</dbReference>
<keyword evidence="4 7" id="KW-0812">Transmembrane</keyword>
<dbReference type="InterPro" id="IPR036942">
    <property type="entry name" value="Beta-barrel_TonB_sf"/>
</dbReference>
<keyword evidence="6 7" id="KW-0998">Cell outer membrane</keyword>
<evidence type="ECO:0000313" key="10">
    <source>
        <dbReference type="Proteomes" id="UP000001635"/>
    </source>
</evidence>
<evidence type="ECO:0000259" key="8">
    <source>
        <dbReference type="SMART" id="SM00965"/>
    </source>
</evidence>
<dbReference type="InterPro" id="IPR023997">
    <property type="entry name" value="TonB-dep_OMP_SusC/RagA_CS"/>
</dbReference>
<comment type="subcellular location">
    <subcellularLocation>
        <location evidence="1 7">Cell outer membrane</location>
        <topology evidence="1 7">Multi-pass membrane protein</topology>
    </subcellularLocation>
</comment>
<dbReference type="eggNOG" id="COG1629">
    <property type="taxonomic scope" value="Bacteria"/>
</dbReference>
<dbReference type="Pfam" id="PF07715">
    <property type="entry name" value="Plug"/>
    <property type="match status" value="1"/>
</dbReference>
<dbReference type="eggNOG" id="COG4206">
    <property type="taxonomic scope" value="Bacteria"/>
</dbReference>
<keyword evidence="10" id="KW-1185">Reference proteome</keyword>
<dbReference type="Gene3D" id="2.170.130.10">
    <property type="entry name" value="TonB-dependent receptor, plug domain"/>
    <property type="match status" value="1"/>
</dbReference>
<sequence>MKNNNQNNKEKDKPGINRAFRVMKLTMFLLVFSVITVLAEKTYSQTEKLNLAFNNYEIREVLHDIEAQSEYYFMFSEKIVDVKRKISIDAKNESIDVVLDKMFSGTNVEHAVRDRYIILTTNEISGNNILAQEEKVISGTVTGEDGETIPGVNVIVKGTAIGAVSDLDGKYTIQVPDENSILIFSYLGYAPQEVEVGNRSVIDLVLTADIASLEEVVVVGYGTARRKDISGAVGTVKLEDSELALSASSNALQSLQGTVAGVNVAPQTSPGSTPGILVRGQNSINGSNSPLIVLDGIIYLGSLTDINPDDIAVIDVLKDASAAAVYGSRSANGVIVITTKSGKSNKPIIKYDGSFGINRWQNQFDMMNLERWTEKYVAQTPSIESPSEIVFDDVTRTRLFAQGVDTDWMDLISRNGAIQNHQVSVSGKSDKINYYFSGGYNTNEGAIVGDDYQRISIRSKLDADVTSWLKVGIDGAYNNNDYSGIGANVARAYQMAPMSYPYRWDAMPENPESNTGTLLERYPTGSSIPSPLWDLSEGVDDIDKRNFYRLATYALVKVPKIEGLTYRFNYSINANNNVQDRFYHENYYIQEQLVEPFIQRYSPTEVAKTLAQANGYNRRTNYHTYVMDNIINYNKQLGEHYLDATLVATRDFSYTKTVEASGNDFSDNGNTLLGVNGIHKATVQRNNLTIVERANIGYVGRIGYSYRDRYNLTATVRRDGSSVFGAEKKWGNFPSIGVSWTISEEEFLKGDQYLDYLKVKASYGQNGNQGVSPYGTLAPFASGSGGGIRYEFGDAPSTILYGISQSGLGNPNLGWETTTAFNGGFQSAWLNGNVLFDLDFYFSSTTDQIFVRQIPIMTGFSSIISSLGQVDNRGIEISLRTTNISNKNFTWTSGLMFWKNRNKLVELYGDDNDGDGVEDDDLSNGLFIGKPLNGIYGYVYDGVVQEADTEYIENTGAVPGDAKFKDLSGPEGVPDGIITADYDRQILGYRQENFRLSLSNTLKYKNFSFYVMLSGIFGGGKDNYYQRENPRHNSFNNRFDTNEIDHDWWTPENQSEYYLRPDFNGNRYLGLMSRGFLRIQDINLSYELPKGMLSGISVSSVKVYGSIYNLYSFTDWYGGGDAESGIRPGDNAYPVPTTYSMGLQVGF</sequence>
<dbReference type="SUPFAM" id="SSF49464">
    <property type="entry name" value="Carboxypeptidase regulatory domain-like"/>
    <property type="match status" value="1"/>
</dbReference>
<dbReference type="NCBIfam" id="TIGR04056">
    <property type="entry name" value="OMP_RagA_SusC"/>
    <property type="match status" value="1"/>
</dbReference>
<evidence type="ECO:0000256" key="1">
    <source>
        <dbReference type="ARBA" id="ARBA00004571"/>
    </source>
</evidence>
<dbReference type="InterPro" id="IPR012910">
    <property type="entry name" value="Plug_dom"/>
</dbReference>
<dbReference type="InterPro" id="IPR023996">
    <property type="entry name" value="TonB-dep_OMP_SusC/RagA"/>
</dbReference>
<dbReference type="Gene3D" id="2.60.40.1120">
    <property type="entry name" value="Carboxypeptidase-like, regulatory domain"/>
    <property type="match status" value="1"/>
</dbReference>
<dbReference type="SMART" id="SM00965">
    <property type="entry name" value="STN"/>
    <property type="match status" value="1"/>
</dbReference>
<dbReference type="Gene3D" id="2.40.170.20">
    <property type="entry name" value="TonB-dependent receptor, beta-barrel domain"/>
    <property type="match status" value="1"/>
</dbReference>
<evidence type="ECO:0000256" key="5">
    <source>
        <dbReference type="ARBA" id="ARBA00023136"/>
    </source>
</evidence>
<evidence type="ECO:0000256" key="4">
    <source>
        <dbReference type="ARBA" id="ARBA00022692"/>
    </source>
</evidence>
<keyword evidence="3 7" id="KW-1134">Transmembrane beta strand</keyword>
<keyword evidence="9" id="KW-0675">Receptor</keyword>
<organism evidence="9 10">
    <name type="scientific">Cyclobacterium marinum (strain ATCC 25205 / DSM 745 / LMG 13164 / NCIMB 1802)</name>
    <name type="common">Flectobacillus marinus</name>
    <dbReference type="NCBI Taxonomy" id="880070"/>
    <lineage>
        <taxon>Bacteria</taxon>
        <taxon>Pseudomonadati</taxon>
        <taxon>Bacteroidota</taxon>
        <taxon>Cytophagia</taxon>
        <taxon>Cytophagales</taxon>
        <taxon>Cyclobacteriaceae</taxon>
        <taxon>Cyclobacterium</taxon>
    </lineage>
</organism>
<evidence type="ECO:0000256" key="6">
    <source>
        <dbReference type="ARBA" id="ARBA00023237"/>
    </source>
</evidence>
<evidence type="ECO:0000313" key="9">
    <source>
        <dbReference type="EMBL" id="AEL28518.1"/>
    </source>
</evidence>